<evidence type="ECO:0000256" key="2">
    <source>
        <dbReference type="ARBA" id="ARBA00022898"/>
    </source>
</evidence>
<dbReference type="Gene3D" id="3.40.50.1100">
    <property type="match status" value="2"/>
</dbReference>
<protein>
    <recommendedName>
        <fullName evidence="4">Probable D-serine dehydratase</fullName>
        <ecNumber evidence="4">4.3.1.18</ecNumber>
    </recommendedName>
    <alternativeName>
        <fullName evidence="4">D-serine deaminase</fullName>
        <shortName evidence="4">DSD</shortName>
    </alternativeName>
</protein>
<evidence type="ECO:0000259" key="5">
    <source>
        <dbReference type="Pfam" id="PF00291"/>
    </source>
</evidence>
<name>A0A329TQP3_9FIRM</name>
<comment type="similarity">
    <text evidence="4">Belongs to the serine/threonine dehydratase family. DsdA subfamily.</text>
</comment>
<keyword evidence="2 4" id="KW-0663">Pyridoxal phosphate</keyword>
<evidence type="ECO:0000256" key="4">
    <source>
        <dbReference type="HAMAP-Rule" id="MF_01030"/>
    </source>
</evidence>
<evidence type="ECO:0000256" key="3">
    <source>
        <dbReference type="ARBA" id="ARBA00023239"/>
    </source>
</evidence>
<feature type="modified residue" description="N6-(pyridoxal phosphate)lysine" evidence="4">
    <location>
        <position position="121"/>
    </location>
</feature>
<dbReference type="GO" id="GO:0008721">
    <property type="term" value="F:D-serine ammonia-lyase activity"/>
    <property type="evidence" value="ECO:0007669"/>
    <property type="project" value="UniProtKB-EC"/>
</dbReference>
<dbReference type="PANTHER" id="PTHR48078:SF9">
    <property type="entry name" value="D-SERINE DEHYDRATASE"/>
    <property type="match status" value="1"/>
</dbReference>
<organism evidence="6 7">
    <name type="scientific">Faecalibacterium prausnitzii</name>
    <dbReference type="NCBI Taxonomy" id="853"/>
    <lineage>
        <taxon>Bacteria</taxon>
        <taxon>Bacillati</taxon>
        <taxon>Bacillota</taxon>
        <taxon>Clostridia</taxon>
        <taxon>Eubacteriales</taxon>
        <taxon>Oscillospiraceae</taxon>
        <taxon>Faecalibacterium</taxon>
    </lineage>
</organism>
<dbReference type="GO" id="GO:0016836">
    <property type="term" value="F:hydro-lyase activity"/>
    <property type="evidence" value="ECO:0007669"/>
    <property type="project" value="UniProtKB-UniRule"/>
</dbReference>
<evidence type="ECO:0000313" key="7">
    <source>
        <dbReference type="Proteomes" id="UP000251634"/>
    </source>
</evidence>
<comment type="catalytic activity">
    <reaction evidence="4">
        <text>D-serine = pyruvate + NH4(+)</text>
        <dbReference type="Rhea" id="RHEA:13977"/>
        <dbReference type="ChEBI" id="CHEBI:15361"/>
        <dbReference type="ChEBI" id="CHEBI:28938"/>
        <dbReference type="ChEBI" id="CHEBI:35247"/>
        <dbReference type="EC" id="4.3.1.18"/>
    </reaction>
</comment>
<dbReference type="EMBL" id="PRKZ01000002">
    <property type="protein sequence ID" value="RAW51293.1"/>
    <property type="molecule type" value="Genomic_DNA"/>
</dbReference>
<dbReference type="RefSeq" id="WP_112115161.1">
    <property type="nucleotide sequence ID" value="NZ_PRKZ01000002.1"/>
</dbReference>
<evidence type="ECO:0000313" key="6">
    <source>
        <dbReference type="EMBL" id="RAW51293.1"/>
    </source>
</evidence>
<accession>A0A329TQP3</accession>
<dbReference type="Pfam" id="PF00291">
    <property type="entry name" value="PALP"/>
    <property type="match status" value="1"/>
</dbReference>
<dbReference type="EC" id="4.3.1.18" evidence="4"/>
<keyword evidence="3 4" id="KW-0456">Lyase</keyword>
<dbReference type="NCBIfam" id="TIGR02035">
    <property type="entry name" value="D_Ser_am_lyase"/>
    <property type="match status" value="1"/>
</dbReference>
<dbReference type="AlphaFoldDB" id="A0A329TQP3"/>
<sequence>MAIKEYAAKLIEQDATLKEIAEQKETLWVNPKFLPFEMTDAVCQLVVSDADIADAEARLERFAPFIRKCFPETECTNGIIESPLKPIPEMQKGLIEATGSPISGNLFLKMDSHLAVAGSVKARGGIYEVLKHAEDLAIAAGKLKVTDNYEKLCSDEMRAFFNQYTVQVGSTGNLGLSIGISSAAIGFKVKVHMSADARQWKKDLLRSKGVEVIEYADDYSKAVAEGRKLSDADPMSYFVDDEKSVNLFLGYAVAASRLKKQLEEQGVVVDEQHPLIVYIPTGVGGAPGGVAYGLKRVYKNAVHCFFAEPTLCPSVLLGFATNRYENVNVHDFGIDGLTEADGLACASPSGFVTRIDSNLISGDFTIEDAKLYDFMRLLHKTEDVLIEPSSCAAFIGPVHLESTEAGKGYLAKQGLTADVMKNATQICWATGGRLVPDEVWKEYLVKVIK</sequence>
<dbReference type="InterPro" id="IPR036052">
    <property type="entry name" value="TrpB-like_PALP_sf"/>
</dbReference>
<dbReference type="InterPro" id="IPR050147">
    <property type="entry name" value="Ser/Thr_Dehydratase"/>
</dbReference>
<dbReference type="NCBIfam" id="NF002823">
    <property type="entry name" value="PRK02991.1"/>
    <property type="match status" value="1"/>
</dbReference>
<dbReference type="Proteomes" id="UP000251634">
    <property type="component" value="Unassembled WGS sequence"/>
</dbReference>
<dbReference type="GO" id="GO:0036088">
    <property type="term" value="P:D-serine catabolic process"/>
    <property type="evidence" value="ECO:0007669"/>
    <property type="project" value="TreeGrafter"/>
</dbReference>
<gene>
    <name evidence="4" type="primary">dsdA</name>
    <name evidence="6" type="ORF">C4N25_04680</name>
</gene>
<proteinExistence type="inferred from homology"/>
<dbReference type="SUPFAM" id="SSF53686">
    <property type="entry name" value="Tryptophan synthase beta subunit-like PLP-dependent enzymes"/>
    <property type="match status" value="1"/>
</dbReference>
<comment type="caution">
    <text evidence="6">The sequence shown here is derived from an EMBL/GenBank/DDBJ whole genome shotgun (WGS) entry which is preliminary data.</text>
</comment>
<dbReference type="InterPro" id="IPR011780">
    <property type="entry name" value="D_Ser_am_lyase"/>
</dbReference>
<evidence type="ECO:0000256" key="1">
    <source>
        <dbReference type="ARBA" id="ARBA00001933"/>
    </source>
</evidence>
<dbReference type="PANTHER" id="PTHR48078">
    <property type="entry name" value="THREONINE DEHYDRATASE, MITOCHONDRIAL-RELATED"/>
    <property type="match status" value="1"/>
</dbReference>
<dbReference type="GO" id="GO:0009097">
    <property type="term" value="P:isoleucine biosynthetic process"/>
    <property type="evidence" value="ECO:0007669"/>
    <property type="project" value="TreeGrafter"/>
</dbReference>
<dbReference type="HAMAP" id="MF_01030">
    <property type="entry name" value="D_Ser_dehydrat"/>
    <property type="match status" value="1"/>
</dbReference>
<comment type="cofactor">
    <cofactor evidence="1 4">
        <name>pyridoxal 5'-phosphate</name>
        <dbReference type="ChEBI" id="CHEBI:597326"/>
    </cofactor>
</comment>
<feature type="domain" description="Tryptophan synthase beta chain-like PALP" evidence="5">
    <location>
        <begin position="102"/>
        <end position="397"/>
    </location>
</feature>
<dbReference type="GO" id="GO:0030170">
    <property type="term" value="F:pyridoxal phosphate binding"/>
    <property type="evidence" value="ECO:0007669"/>
    <property type="project" value="InterPro"/>
</dbReference>
<dbReference type="InterPro" id="IPR001926">
    <property type="entry name" value="TrpB-like_PALP"/>
</dbReference>
<reference evidence="6 7" key="1">
    <citation type="submission" date="2018-02" db="EMBL/GenBank/DDBJ databases">
        <title>Complete genome sequencing of Faecalibacterium prausnitzii strains isolated from the human gut.</title>
        <authorList>
            <person name="Fitzgerald B.C."/>
            <person name="Shkoporov A.N."/>
            <person name="Ross P.R."/>
            <person name="Hill C."/>
        </authorList>
    </citation>
    <scope>NUCLEOTIDE SEQUENCE [LARGE SCALE GENOMIC DNA]</scope>
    <source>
        <strain evidence="6 7">APC942/8-14-2</strain>
    </source>
</reference>